<dbReference type="InterPro" id="IPR004045">
    <property type="entry name" value="Glutathione_S-Trfase_N"/>
</dbReference>
<dbReference type="InterPro" id="IPR040079">
    <property type="entry name" value="Glutathione_S-Trfase"/>
</dbReference>
<dbReference type="SFLD" id="SFLDS00019">
    <property type="entry name" value="Glutathione_Transferase_(cytos"/>
    <property type="match status" value="1"/>
</dbReference>
<dbReference type="PROSITE" id="PS50404">
    <property type="entry name" value="GST_NTER"/>
    <property type="match status" value="1"/>
</dbReference>
<evidence type="ECO:0000256" key="1">
    <source>
        <dbReference type="ARBA" id="ARBA00012452"/>
    </source>
</evidence>
<comment type="similarity">
    <text evidence="4">Belongs to the GST superfamily.</text>
</comment>
<dbReference type="Gene3D" id="1.20.1050.10">
    <property type="match status" value="1"/>
</dbReference>
<evidence type="ECO:0000313" key="8">
    <source>
        <dbReference type="Proteomes" id="UP001642487"/>
    </source>
</evidence>
<dbReference type="InterPro" id="IPR036249">
    <property type="entry name" value="Thioredoxin-like_sf"/>
</dbReference>
<dbReference type="PANTHER" id="PTHR11260">
    <property type="entry name" value="GLUTATHIONE S-TRANSFERASE, GST, SUPERFAMILY, GST DOMAIN CONTAINING"/>
    <property type="match status" value="1"/>
</dbReference>
<proteinExistence type="inferred from homology"/>
<evidence type="ECO:0000256" key="3">
    <source>
        <dbReference type="ARBA" id="ARBA00047960"/>
    </source>
</evidence>
<accession>A0ABP0YXX9</accession>
<dbReference type="EMBL" id="OZ021740">
    <property type="protein sequence ID" value="CAK9324386.1"/>
    <property type="molecule type" value="Genomic_DNA"/>
</dbReference>
<dbReference type="SFLD" id="SFLDG00358">
    <property type="entry name" value="Main_(cytGST)"/>
    <property type="match status" value="1"/>
</dbReference>
<dbReference type="SFLD" id="SFLDG01152">
    <property type="entry name" value="Main.3:_Omega-_and_Tau-like"/>
    <property type="match status" value="1"/>
</dbReference>
<dbReference type="PROSITE" id="PS50405">
    <property type="entry name" value="GST_CTER"/>
    <property type="match status" value="1"/>
</dbReference>
<feature type="domain" description="GST C-terminal" evidence="6">
    <location>
        <begin position="76"/>
        <end position="202"/>
    </location>
</feature>
<dbReference type="InterPro" id="IPR045073">
    <property type="entry name" value="Omega/Tau-like"/>
</dbReference>
<evidence type="ECO:0000256" key="2">
    <source>
        <dbReference type="ARBA" id="ARBA00022679"/>
    </source>
</evidence>
<evidence type="ECO:0000259" key="5">
    <source>
        <dbReference type="PROSITE" id="PS50404"/>
    </source>
</evidence>
<dbReference type="InterPro" id="IPR004046">
    <property type="entry name" value="GST_C"/>
</dbReference>
<gene>
    <name evidence="7" type="ORF">CITCOLO1_LOCUS16620</name>
</gene>
<dbReference type="Pfam" id="PF00043">
    <property type="entry name" value="GST_C"/>
    <property type="match status" value="1"/>
</dbReference>
<dbReference type="InterPro" id="IPR045074">
    <property type="entry name" value="GST_C_Tau"/>
</dbReference>
<dbReference type="InterPro" id="IPR036282">
    <property type="entry name" value="Glutathione-S-Trfase_C_sf"/>
</dbReference>
<comment type="catalytic activity">
    <reaction evidence="3">
        <text>RX + glutathione = an S-substituted glutathione + a halide anion + H(+)</text>
        <dbReference type="Rhea" id="RHEA:16437"/>
        <dbReference type="ChEBI" id="CHEBI:15378"/>
        <dbReference type="ChEBI" id="CHEBI:16042"/>
        <dbReference type="ChEBI" id="CHEBI:17792"/>
        <dbReference type="ChEBI" id="CHEBI:57925"/>
        <dbReference type="ChEBI" id="CHEBI:90779"/>
        <dbReference type="EC" id="2.5.1.18"/>
    </reaction>
</comment>
<keyword evidence="8" id="KW-1185">Reference proteome</keyword>
<dbReference type="Proteomes" id="UP001642487">
    <property type="component" value="Chromosome 6"/>
</dbReference>
<evidence type="ECO:0000313" key="7">
    <source>
        <dbReference type="EMBL" id="CAK9324386.1"/>
    </source>
</evidence>
<dbReference type="Gene3D" id="3.40.30.10">
    <property type="entry name" value="Glutaredoxin"/>
    <property type="match status" value="1"/>
</dbReference>
<feature type="domain" description="GST N-terminal" evidence="5">
    <location>
        <begin position="1"/>
        <end position="66"/>
    </location>
</feature>
<dbReference type="SUPFAM" id="SSF47616">
    <property type="entry name" value="GST C-terminal domain-like"/>
    <property type="match status" value="1"/>
</dbReference>
<dbReference type="InterPro" id="IPR010987">
    <property type="entry name" value="Glutathione-S-Trfase_C-like"/>
</dbReference>
<name>A0ABP0YXX9_9ROSI</name>
<evidence type="ECO:0000259" key="6">
    <source>
        <dbReference type="PROSITE" id="PS50405"/>
    </source>
</evidence>
<sequence>MRVRVALAEKGIKYEGKEEDLSNKSPLLLEMNPIYKQIPVLIHKGKPISESSFTVEYIDEFWSDNGEAYTNLLPSHPFDRSHARFWVDYVDKKIYPIGSKLWNREKTKEEKEAAAKELLECFKQLEEELGEKDYFGGQTFGIIDIALIPFNSMFLAFKLLGNLDLEIECPKIFQWVKRCIQRESVSNNMPAQPVVYDIALEFLGLKH</sequence>
<dbReference type="EC" id="2.5.1.18" evidence="1"/>
<dbReference type="CDD" id="cd03185">
    <property type="entry name" value="GST_C_Tau"/>
    <property type="match status" value="1"/>
</dbReference>
<keyword evidence="2" id="KW-0808">Transferase</keyword>
<protein>
    <recommendedName>
        <fullName evidence="1">glutathione transferase</fullName>
        <ecNumber evidence="1">2.5.1.18</ecNumber>
    </recommendedName>
</protein>
<dbReference type="Pfam" id="PF02798">
    <property type="entry name" value="GST_N"/>
    <property type="match status" value="1"/>
</dbReference>
<organism evidence="7 8">
    <name type="scientific">Citrullus colocynthis</name>
    <name type="common">colocynth</name>
    <dbReference type="NCBI Taxonomy" id="252529"/>
    <lineage>
        <taxon>Eukaryota</taxon>
        <taxon>Viridiplantae</taxon>
        <taxon>Streptophyta</taxon>
        <taxon>Embryophyta</taxon>
        <taxon>Tracheophyta</taxon>
        <taxon>Spermatophyta</taxon>
        <taxon>Magnoliopsida</taxon>
        <taxon>eudicotyledons</taxon>
        <taxon>Gunneridae</taxon>
        <taxon>Pentapetalae</taxon>
        <taxon>rosids</taxon>
        <taxon>fabids</taxon>
        <taxon>Cucurbitales</taxon>
        <taxon>Cucurbitaceae</taxon>
        <taxon>Benincaseae</taxon>
        <taxon>Citrullus</taxon>
    </lineage>
</organism>
<dbReference type="CDD" id="cd03058">
    <property type="entry name" value="GST_N_Tau"/>
    <property type="match status" value="1"/>
</dbReference>
<reference evidence="7 8" key="1">
    <citation type="submission" date="2024-03" db="EMBL/GenBank/DDBJ databases">
        <authorList>
            <person name="Gkanogiannis A."/>
            <person name="Becerra Lopez-Lavalle L."/>
        </authorList>
    </citation>
    <scope>NUCLEOTIDE SEQUENCE [LARGE SCALE GENOMIC DNA]</scope>
</reference>
<dbReference type="PANTHER" id="PTHR11260:SF773">
    <property type="entry name" value="GLUTATHIONE S-TRANSFERASE U26"/>
    <property type="match status" value="1"/>
</dbReference>
<dbReference type="SUPFAM" id="SSF52833">
    <property type="entry name" value="Thioredoxin-like"/>
    <property type="match status" value="1"/>
</dbReference>
<evidence type="ECO:0000256" key="4">
    <source>
        <dbReference type="RuleBase" id="RU003494"/>
    </source>
</evidence>